<feature type="compositionally biased region" description="Pro residues" evidence="1">
    <location>
        <begin position="94"/>
        <end position="108"/>
    </location>
</feature>
<feature type="compositionally biased region" description="Basic residues" evidence="1">
    <location>
        <begin position="67"/>
        <end position="80"/>
    </location>
</feature>
<feature type="region of interest" description="Disordered" evidence="1">
    <location>
        <begin position="45"/>
        <end position="128"/>
    </location>
</feature>
<name>A0A1A9ZR89_GLOPL</name>
<sequence>MYIRQLHSERLRQLPHQHPSGFTLFVIVVLFVFTKYFLWHRALRENKNTQEKKKKARHPTLNPPPPYHRRDHSHPRHPHNPHHDYSHPKLRPHLGPPQHPHPYPPITPSPYEKSYPHRSEDAPSESEE</sequence>
<keyword evidence="2" id="KW-0812">Transmembrane</keyword>
<keyword evidence="2" id="KW-1133">Transmembrane helix</keyword>
<reference evidence="4" key="1">
    <citation type="submission" date="2014-03" db="EMBL/GenBank/DDBJ databases">
        <authorList>
            <person name="Aksoy S."/>
            <person name="Warren W."/>
            <person name="Wilson R.K."/>
        </authorList>
    </citation>
    <scope>NUCLEOTIDE SEQUENCE [LARGE SCALE GENOMIC DNA]</scope>
    <source>
        <strain evidence="4">IAEA</strain>
    </source>
</reference>
<protein>
    <submittedName>
        <fullName evidence="3">Uncharacterized protein</fullName>
    </submittedName>
</protein>
<dbReference type="EnsemblMetazoa" id="GPAI022522-RA">
    <property type="protein sequence ID" value="GPAI022522-PA"/>
    <property type="gene ID" value="GPAI022522"/>
</dbReference>
<accession>A0A1A9ZR89</accession>
<organism evidence="3 4">
    <name type="scientific">Glossina pallidipes</name>
    <name type="common">Tsetse fly</name>
    <dbReference type="NCBI Taxonomy" id="7398"/>
    <lineage>
        <taxon>Eukaryota</taxon>
        <taxon>Metazoa</taxon>
        <taxon>Ecdysozoa</taxon>
        <taxon>Arthropoda</taxon>
        <taxon>Hexapoda</taxon>
        <taxon>Insecta</taxon>
        <taxon>Pterygota</taxon>
        <taxon>Neoptera</taxon>
        <taxon>Endopterygota</taxon>
        <taxon>Diptera</taxon>
        <taxon>Brachycera</taxon>
        <taxon>Muscomorpha</taxon>
        <taxon>Hippoboscoidea</taxon>
        <taxon>Glossinidae</taxon>
        <taxon>Glossina</taxon>
    </lineage>
</organism>
<proteinExistence type="predicted"/>
<reference evidence="3" key="2">
    <citation type="submission" date="2020-05" db="UniProtKB">
        <authorList>
            <consortium name="EnsemblMetazoa"/>
        </authorList>
    </citation>
    <scope>IDENTIFICATION</scope>
    <source>
        <strain evidence="3">IAEA</strain>
    </source>
</reference>
<evidence type="ECO:0000313" key="4">
    <source>
        <dbReference type="Proteomes" id="UP000092445"/>
    </source>
</evidence>
<dbReference type="VEuPathDB" id="VectorBase:GPAI022522"/>
<keyword evidence="4" id="KW-1185">Reference proteome</keyword>
<evidence type="ECO:0000313" key="3">
    <source>
        <dbReference type="EnsemblMetazoa" id="GPAI022522-PA"/>
    </source>
</evidence>
<dbReference type="AlphaFoldDB" id="A0A1A9ZR89"/>
<evidence type="ECO:0000256" key="1">
    <source>
        <dbReference type="SAM" id="MobiDB-lite"/>
    </source>
</evidence>
<evidence type="ECO:0000256" key="2">
    <source>
        <dbReference type="SAM" id="Phobius"/>
    </source>
</evidence>
<dbReference type="Proteomes" id="UP000092445">
    <property type="component" value="Unassembled WGS sequence"/>
</dbReference>
<feature type="transmembrane region" description="Helical" evidence="2">
    <location>
        <begin position="20"/>
        <end position="38"/>
    </location>
</feature>
<keyword evidence="2" id="KW-0472">Membrane</keyword>